<dbReference type="PROSITE" id="PS50089">
    <property type="entry name" value="ZF_RING_2"/>
    <property type="match status" value="1"/>
</dbReference>
<evidence type="ECO:0000259" key="15">
    <source>
        <dbReference type="PROSITE" id="PS50089"/>
    </source>
</evidence>
<dbReference type="SUPFAM" id="SSF57850">
    <property type="entry name" value="RING/U-box"/>
    <property type="match status" value="1"/>
</dbReference>
<dbReference type="SMART" id="SM00184">
    <property type="entry name" value="RING"/>
    <property type="match status" value="1"/>
</dbReference>
<dbReference type="Gene3D" id="3.30.40.10">
    <property type="entry name" value="Zinc/RING finger domain, C3HC4 (zinc finger)"/>
    <property type="match status" value="1"/>
</dbReference>
<evidence type="ECO:0000256" key="8">
    <source>
        <dbReference type="ARBA" id="ARBA00022833"/>
    </source>
</evidence>
<dbReference type="EMBL" id="CP136893">
    <property type="protein sequence ID" value="WOL05603.1"/>
    <property type="molecule type" value="Genomic_DNA"/>
</dbReference>
<feature type="compositionally biased region" description="Low complexity" evidence="13">
    <location>
        <begin position="296"/>
        <end position="309"/>
    </location>
</feature>
<dbReference type="GO" id="GO:0008270">
    <property type="term" value="F:zinc ion binding"/>
    <property type="evidence" value="ECO:0007669"/>
    <property type="project" value="UniProtKB-KW"/>
</dbReference>
<feature type="compositionally biased region" description="Basic and acidic residues" evidence="13">
    <location>
        <begin position="312"/>
        <end position="332"/>
    </location>
</feature>
<keyword evidence="6 12" id="KW-0863">Zinc-finger</keyword>
<evidence type="ECO:0000313" key="17">
    <source>
        <dbReference type="Proteomes" id="UP001327560"/>
    </source>
</evidence>
<evidence type="ECO:0000256" key="2">
    <source>
        <dbReference type="ARBA" id="ARBA00004906"/>
    </source>
</evidence>
<evidence type="ECO:0000256" key="7">
    <source>
        <dbReference type="ARBA" id="ARBA00022786"/>
    </source>
</evidence>
<feature type="compositionally biased region" description="Gly residues" evidence="13">
    <location>
        <begin position="270"/>
        <end position="281"/>
    </location>
</feature>
<keyword evidence="9 14" id="KW-1133">Transmembrane helix</keyword>
<dbReference type="InterPro" id="IPR013083">
    <property type="entry name" value="Znf_RING/FYVE/PHD"/>
</dbReference>
<evidence type="ECO:0000256" key="12">
    <source>
        <dbReference type="PROSITE-ProRule" id="PRU00175"/>
    </source>
</evidence>
<proteinExistence type="inferred from homology"/>
<dbReference type="InterPro" id="IPR025322">
    <property type="entry name" value="PADRE_dom"/>
</dbReference>
<feature type="region of interest" description="Disordered" evidence="13">
    <location>
        <begin position="199"/>
        <end position="241"/>
    </location>
</feature>
<sequence>MADASSPPPLSLTPLPLAVVPDRLPPSASLSFSPSLHIIAAILACVLIACASIHLLLRLLSSSSSPTASVVTASLLVRSRPTPAGVNVTSAAAAASSDKVKSALIDSLPIFNLSSSLAALPKSSPDCAVCLRPFRPDENLRLLPACRHAFHSGCVEPWIRNTPSCPLCRTRVTLPPPSLTSPAMPRSLGSDPSRLGGNFCVEISGTNQADDGASRRNPSLPAPVASPPIRRTSSIGSSFDYTMDEEAVERIRRRADEVAASSAATPQAEEGGGTRGGGGGSRRWLKDYMDRVTSSASSSFRRSGRWSQRYDSGGERDSVDLELEGRARRESTDAEDDNGLAALYSGNLLSSGDGCGDKVVLHRGTIRELDGPMSVADLMLEHPHQFVVDVHTVSVGSTKVVLPLPTDHMLEYDGAYAMLPMASAYTPRSRHRRYA</sequence>
<dbReference type="GO" id="GO:0016020">
    <property type="term" value="C:membrane"/>
    <property type="evidence" value="ECO:0007669"/>
    <property type="project" value="UniProtKB-SubCell"/>
</dbReference>
<dbReference type="AlphaFoldDB" id="A0AAQ3KEM6"/>
<dbReference type="InterPro" id="IPR001841">
    <property type="entry name" value="Znf_RING"/>
</dbReference>
<feature type="region of interest" description="Disordered" evidence="13">
    <location>
        <begin position="255"/>
        <end position="284"/>
    </location>
</feature>
<evidence type="ECO:0000256" key="3">
    <source>
        <dbReference type="ARBA" id="ARBA00022679"/>
    </source>
</evidence>
<evidence type="ECO:0000256" key="6">
    <source>
        <dbReference type="ARBA" id="ARBA00022771"/>
    </source>
</evidence>
<dbReference type="CDD" id="cd16454">
    <property type="entry name" value="RING-H2_PA-TM-RING"/>
    <property type="match status" value="1"/>
</dbReference>
<evidence type="ECO:0000256" key="10">
    <source>
        <dbReference type="ARBA" id="ARBA00023136"/>
    </source>
</evidence>
<dbReference type="Proteomes" id="UP001327560">
    <property type="component" value="Chromosome 4"/>
</dbReference>
<evidence type="ECO:0000256" key="13">
    <source>
        <dbReference type="SAM" id="MobiDB-lite"/>
    </source>
</evidence>
<dbReference type="GO" id="GO:0016567">
    <property type="term" value="P:protein ubiquitination"/>
    <property type="evidence" value="ECO:0007669"/>
    <property type="project" value="TreeGrafter"/>
</dbReference>
<keyword evidence="17" id="KW-1185">Reference proteome</keyword>
<evidence type="ECO:0000256" key="5">
    <source>
        <dbReference type="ARBA" id="ARBA00022723"/>
    </source>
</evidence>
<dbReference type="GO" id="GO:0016740">
    <property type="term" value="F:transferase activity"/>
    <property type="evidence" value="ECO:0007669"/>
    <property type="project" value="UniProtKB-KW"/>
</dbReference>
<keyword evidence="3" id="KW-0808">Transferase</keyword>
<dbReference type="Pfam" id="PF13639">
    <property type="entry name" value="zf-RING_2"/>
    <property type="match status" value="1"/>
</dbReference>
<reference evidence="16 17" key="1">
    <citation type="submission" date="2023-10" db="EMBL/GenBank/DDBJ databases">
        <title>Chromosome-scale genome assembly provides insights into flower coloration mechanisms of Canna indica.</title>
        <authorList>
            <person name="Li C."/>
        </authorList>
    </citation>
    <scope>NUCLEOTIDE SEQUENCE [LARGE SCALE GENOMIC DNA]</scope>
    <source>
        <tissue evidence="16">Flower</tissue>
    </source>
</reference>
<keyword evidence="10 14" id="KW-0472">Membrane</keyword>
<dbReference type="Pfam" id="PF14009">
    <property type="entry name" value="PADRE"/>
    <property type="match status" value="1"/>
</dbReference>
<evidence type="ECO:0000256" key="1">
    <source>
        <dbReference type="ARBA" id="ARBA00004167"/>
    </source>
</evidence>
<keyword evidence="5" id="KW-0479">Metal-binding</keyword>
<feature type="compositionally biased region" description="Polar residues" evidence="13">
    <location>
        <begin position="231"/>
        <end position="240"/>
    </location>
</feature>
<comment type="subcellular location">
    <subcellularLocation>
        <location evidence="1">Membrane</location>
        <topology evidence="1">Single-pass membrane protein</topology>
    </subcellularLocation>
</comment>
<evidence type="ECO:0000256" key="11">
    <source>
        <dbReference type="ARBA" id="ARBA00024209"/>
    </source>
</evidence>
<comment type="similarity">
    <text evidence="11">Belongs to the RING-type zinc finger family. ATL subfamily.</text>
</comment>
<keyword evidence="7" id="KW-0833">Ubl conjugation pathway</keyword>
<organism evidence="16 17">
    <name type="scientific">Canna indica</name>
    <name type="common">Indian-shot</name>
    <dbReference type="NCBI Taxonomy" id="4628"/>
    <lineage>
        <taxon>Eukaryota</taxon>
        <taxon>Viridiplantae</taxon>
        <taxon>Streptophyta</taxon>
        <taxon>Embryophyta</taxon>
        <taxon>Tracheophyta</taxon>
        <taxon>Spermatophyta</taxon>
        <taxon>Magnoliopsida</taxon>
        <taxon>Liliopsida</taxon>
        <taxon>Zingiberales</taxon>
        <taxon>Cannaceae</taxon>
        <taxon>Canna</taxon>
    </lineage>
</organism>
<dbReference type="PANTHER" id="PTHR45768:SF16">
    <property type="entry name" value="E3 UBIQUITIN-PROTEIN LIGASE ATL4"/>
    <property type="match status" value="1"/>
</dbReference>
<comment type="pathway">
    <text evidence="2">Protein modification; protein ubiquitination.</text>
</comment>
<keyword evidence="8" id="KW-0862">Zinc</keyword>
<name>A0AAQ3KEM6_9LILI</name>
<feature type="region of interest" description="Disordered" evidence="13">
    <location>
        <begin position="296"/>
        <end position="335"/>
    </location>
</feature>
<accession>A0AAQ3KEM6</accession>
<keyword evidence="4 14" id="KW-0812">Transmembrane</keyword>
<evidence type="ECO:0000256" key="14">
    <source>
        <dbReference type="SAM" id="Phobius"/>
    </source>
</evidence>
<gene>
    <name evidence="16" type="ORF">Cni_G14332</name>
</gene>
<evidence type="ECO:0000256" key="9">
    <source>
        <dbReference type="ARBA" id="ARBA00022989"/>
    </source>
</evidence>
<feature type="domain" description="RING-type" evidence="15">
    <location>
        <begin position="127"/>
        <end position="169"/>
    </location>
</feature>
<evidence type="ECO:0000313" key="16">
    <source>
        <dbReference type="EMBL" id="WOL05603.1"/>
    </source>
</evidence>
<dbReference type="PANTHER" id="PTHR45768">
    <property type="entry name" value="E3 UBIQUITIN-PROTEIN LIGASE RNF13-LIKE"/>
    <property type="match status" value="1"/>
</dbReference>
<protein>
    <recommendedName>
        <fullName evidence="15">RING-type domain-containing protein</fullName>
    </recommendedName>
</protein>
<evidence type="ECO:0000256" key="4">
    <source>
        <dbReference type="ARBA" id="ARBA00022692"/>
    </source>
</evidence>
<feature type="transmembrane region" description="Helical" evidence="14">
    <location>
        <begin position="36"/>
        <end position="57"/>
    </location>
</feature>